<evidence type="ECO:0000256" key="1">
    <source>
        <dbReference type="SAM" id="SignalP"/>
    </source>
</evidence>
<dbReference type="PANTHER" id="PTHR47197:SF3">
    <property type="entry name" value="DIHYDRO-HEME D1 DEHYDROGENASE"/>
    <property type="match status" value="1"/>
</dbReference>
<dbReference type="Gene3D" id="2.130.10.10">
    <property type="entry name" value="YVTN repeat-like/Quinoprotein amine dehydrogenase"/>
    <property type="match status" value="2"/>
</dbReference>
<dbReference type="InterPro" id="IPR051200">
    <property type="entry name" value="Host-pathogen_enzymatic-act"/>
</dbReference>
<name>A0ABN1D439_SACER</name>
<feature type="chain" id="PRO_5046453297" description="Copper oxidase" evidence="1">
    <location>
        <begin position="21"/>
        <end position="759"/>
    </location>
</feature>
<dbReference type="RefSeq" id="WP_009947264.1">
    <property type="nucleotide sequence ID" value="NZ_BAAAGS010000023.1"/>
</dbReference>
<proteinExistence type="predicted"/>
<gene>
    <name evidence="2" type="ORF">GCM10009533_36130</name>
</gene>
<keyword evidence="3" id="KW-1185">Reference proteome</keyword>
<dbReference type="PANTHER" id="PTHR47197">
    <property type="entry name" value="PROTEIN NIRF"/>
    <property type="match status" value="1"/>
</dbReference>
<keyword evidence="1" id="KW-0732">Signal</keyword>
<dbReference type="SUPFAM" id="SSF50974">
    <property type="entry name" value="Nitrous oxide reductase, N-terminal domain"/>
    <property type="match status" value="2"/>
</dbReference>
<dbReference type="InterPro" id="IPR011045">
    <property type="entry name" value="N2O_reductase_N"/>
</dbReference>
<evidence type="ECO:0000313" key="2">
    <source>
        <dbReference type="EMBL" id="GAA0533802.1"/>
    </source>
</evidence>
<protein>
    <recommendedName>
        <fullName evidence="4">Copper oxidase</fullName>
    </recommendedName>
</protein>
<comment type="caution">
    <text evidence="2">The sequence shown here is derived from an EMBL/GenBank/DDBJ whole genome shotgun (WGS) entry which is preliminary data.</text>
</comment>
<sequence length="759" mass="80675">MSLAVAAASTATVAVIPAQAQTPVGVGPLPITFDIKDDNGKWFDSGLNLFGSQSLAVAELPRLGTLAGGGGAVGGGALSSAQAASLTNAGIADSLTGLVKGATQAAPKLGETGVSLLDSLNLDSTLATVRTIGAQRPEAKAKAAEAEKLIGRFSQQVAAMPTDQPINLAELPVGLDLQGLLTDLQQFAVKGPPVTVNFRVDPAKSEGLRDPFALIAPEGAKGYPFDDNKGGFFGEQSIQLTEPGLYAFADRISPYMLGAVVVDDPLTIGLDFGKNLQVNSHGLTVPSNADIVQRLVNTFFNITNPNNWQRFKPGEETTWNPIQPPVPILQYDAAGKPVLIPNLDAYFDKKFMYPKTLKPGDKAPPKPGVGEVWIDTEMEEWAGKNKVGSATKINAENWSVERKIGAPGIDMNNPHNMWTDKNYKYLYQSEWFDDKVDVFDRETGRFIRQTQVGHNPAHVMTKPGTDELIVGLNAGNEIVELAPGGTHVTRRITVSPSGEIRHPHAHWTSADGKTVITPNTLTNNASVVDMASGNVRTEQTGQLPIATSMTPDNAKAYTADFLGQSITCISLKDNACNKDGEKVHSKQIDLWENYNPLTGPKQGKPFGGLMIQLPVSPDGKALLGANVLSTTVSVVDPKTDRVVKDLPCTAGCHGINFGAKQGGGYYGYVSNKFSNVIQIIDVDPNGDGNIEDAAVVGQKTMDATAETKMDGTITGQSGMGGQGVLPVPLVYNGWAQQNQGKWREMLTCEQLNPITPGAC</sequence>
<accession>A0ABN1D439</accession>
<evidence type="ECO:0008006" key="4">
    <source>
        <dbReference type="Google" id="ProtNLM"/>
    </source>
</evidence>
<reference evidence="2 3" key="1">
    <citation type="journal article" date="2019" name="Int. J. Syst. Evol. Microbiol.">
        <title>The Global Catalogue of Microorganisms (GCM) 10K type strain sequencing project: providing services to taxonomists for standard genome sequencing and annotation.</title>
        <authorList>
            <consortium name="The Broad Institute Genomics Platform"/>
            <consortium name="The Broad Institute Genome Sequencing Center for Infectious Disease"/>
            <person name="Wu L."/>
            <person name="Ma J."/>
        </authorList>
    </citation>
    <scope>NUCLEOTIDE SEQUENCE [LARGE SCALE GENOMIC DNA]</scope>
    <source>
        <strain evidence="2 3">JCM 10303</strain>
    </source>
</reference>
<evidence type="ECO:0000313" key="3">
    <source>
        <dbReference type="Proteomes" id="UP001500729"/>
    </source>
</evidence>
<dbReference type="Proteomes" id="UP001500729">
    <property type="component" value="Unassembled WGS sequence"/>
</dbReference>
<organism evidence="2 3">
    <name type="scientific">Saccharopolyspora erythraea</name>
    <name type="common">Streptomyces erythraeus</name>
    <dbReference type="NCBI Taxonomy" id="1836"/>
    <lineage>
        <taxon>Bacteria</taxon>
        <taxon>Bacillati</taxon>
        <taxon>Actinomycetota</taxon>
        <taxon>Actinomycetes</taxon>
        <taxon>Pseudonocardiales</taxon>
        <taxon>Pseudonocardiaceae</taxon>
        <taxon>Saccharopolyspora</taxon>
    </lineage>
</organism>
<dbReference type="InterPro" id="IPR015943">
    <property type="entry name" value="WD40/YVTN_repeat-like_dom_sf"/>
</dbReference>
<dbReference type="EMBL" id="BAAAGS010000023">
    <property type="protein sequence ID" value="GAA0533802.1"/>
    <property type="molecule type" value="Genomic_DNA"/>
</dbReference>
<feature type="signal peptide" evidence="1">
    <location>
        <begin position="1"/>
        <end position="20"/>
    </location>
</feature>